<gene>
    <name evidence="9" type="ORF">HOLleu_18606</name>
</gene>
<dbReference type="PANTHER" id="PTHR10920:SF18">
    <property type="entry name" value="RRNA METHYLTRANSFERASE 2, MITOCHONDRIAL"/>
    <property type="match status" value="1"/>
</dbReference>
<evidence type="ECO:0000256" key="7">
    <source>
        <dbReference type="PIRSR" id="PIRSR005461-1"/>
    </source>
</evidence>
<dbReference type="Gene3D" id="3.40.50.150">
    <property type="entry name" value="Vaccinia Virus protein VP39"/>
    <property type="match status" value="1"/>
</dbReference>
<protein>
    <recommendedName>
        <fullName evidence="6">rRNA methyltransferase 2, mitochondrial</fullName>
    </recommendedName>
</protein>
<evidence type="ECO:0000256" key="6">
    <source>
        <dbReference type="ARBA" id="ARBA00041184"/>
    </source>
</evidence>
<keyword evidence="4" id="KW-0808">Transferase</keyword>
<dbReference type="Proteomes" id="UP001152320">
    <property type="component" value="Chromosome 8"/>
</dbReference>
<dbReference type="GO" id="GO:0008650">
    <property type="term" value="F:rRNA (uridine-2'-O-)-methyltransferase activity"/>
    <property type="evidence" value="ECO:0007669"/>
    <property type="project" value="TreeGrafter"/>
</dbReference>
<dbReference type="InterPro" id="IPR002877">
    <property type="entry name" value="RNA_MeTrfase_FtsJ_dom"/>
</dbReference>
<keyword evidence="2" id="KW-0698">rRNA processing</keyword>
<keyword evidence="5 7" id="KW-0949">S-adenosyl-L-methionine</keyword>
<evidence type="ECO:0000256" key="1">
    <source>
        <dbReference type="ARBA" id="ARBA00009258"/>
    </source>
</evidence>
<feature type="active site" description="Proton acceptor" evidence="7">
    <location>
        <position position="213"/>
    </location>
</feature>
<proteinExistence type="inferred from homology"/>
<sequence length="270" mass="30664">MTELTDPMERPISLLSNTMYGASLAWCVKSGPRFWHTSHRNFARKPKSASSVQWLARQEKDPYVKSARAENYRARSAYKLLEIDDRFKLMKPGHTVIDCGAAPGSWTQVAVDRVNALHTNTSKLQGKAVAIDLLFIPPIDGAKILDHSDFCEMEVQQRVLSHVGETVDIVLSDMAPNATGMHDMDHEKIVSLFESAWKFARHILAENGHFVGKLWDGYHLNRLRKELHPLFRSLKVVKPDASRKESSELFVMGKGFKRYLVQPHEKQTGQ</sequence>
<evidence type="ECO:0000259" key="8">
    <source>
        <dbReference type="Pfam" id="PF01728"/>
    </source>
</evidence>
<dbReference type="InterPro" id="IPR015507">
    <property type="entry name" value="rRNA-MeTfrase_E"/>
</dbReference>
<dbReference type="PANTHER" id="PTHR10920">
    <property type="entry name" value="RIBOSOMAL RNA METHYLTRANSFERASE"/>
    <property type="match status" value="1"/>
</dbReference>
<evidence type="ECO:0000313" key="10">
    <source>
        <dbReference type="Proteomes" id="UP001152320"/>
    </source>
</evidence>
<dbReference type="InterPro" id="IPR050082">
    <property type="entry name" value="RNA_methyltr_RlmE"/>
</dbReference>
<evidence type="ECO:0000256" key="2">
    <source>
        <dbReference type="ARBA" id="ARBA00022552"/>
    </source>
</evidence>
<accession>A0A9Q1C3X8</accession>
<feature type="domain" description="Ribosomal RNA methyltransferase FtsJ" evidence="8">
    <location>
        <begin position="72"/>
        <end position="256"/>
    </location>
</feature>
<dbReference type="EMBL" id="JAIZAY010000008">
    <property type="protein sequence ID" value="KAJ8037715.1"/>
    <property type="molecule type" value="Genomic_DNA"/>
</dbReference>
<dbReference type="InterPro" id="IPR029063">
    <property type="entry name" value="SAM-dependent_MTases_sf"/>
</dbReference>
<organism evidence="9 10">
    <name type="scientific">Holothuria leucospilota</name>
    <name type="common">Black long sea cucumber</name>
    <name type="synonym">Mertensiothuria leucospilota</name>
    <dbReference type="NCBI Taxonomy" id="206669"/>
    <lineage>
        <taxon>Eukaryota</taxon>
        <taxon>Metazoa</taxon>
        <taxon>Echinodermata</taxon>
        <taxon>Eleutherozoa</taxon>
        <taxon>Echinozoa</taxon>
        <taxon>Holothuroidea</taxon>
        <taxon>Aspidochirotacea</taxon>
        <taxon>Aspidochirotida</taxon>
        <taxon>Holothuriidae</taxon>
        <taxon>Holothuria</taxon>
    </lineage>
</organism>
<dbReference type="HAMAP" id="MF_01547">
    <property type="entry name" value="RNA_methyltr_E"/>
    <property type="match status" value="1"/>
</dbReference>
<dbReference type="Pfam" id="PF01728">
    <property type="entry name" value="FtsJ"/>
    <property type="match status" value="1"/>
</dbReference>
<comment type="similarity">
    <text evidence="1">Belongs to the class I-like SAM-binding methyltransferase superfamily. RNA methyltransferase RlmE family.</text>
</comment>
<name>A0A9Q1C3X8_HOLLE</name>
<reference evidence="9" key="1">
    <citation type="submission" date="2021-10" db="EMBL/GenBank/DDBJ databases">
        <title>Tropical sea cucumber genome reveals ecological adaptation and Cuvierian tubules defense mechanism.</title>
        <authorList>
            <person name="Chen T."/>
        </authorList>
    </citation>
    <scope>NUCLEOTIDE SEQUENCE</scope>
    <source>
        <strain evidence="9">Nanhai2018</strain>
        <tissue evidence="9">Muscle</tissue>
    </source>
</reference>
<dbReference type="SUPFAM" id="SSF53335">
    <property type="entry name" value="S-adenosyl-L-methionine-dependent methyltransferases"/>
    <property type="match status" value="1"/>
</dbReference>
<dbReference type="AlphaFoldDB" id="A0A9Q1C3X8"/>
<evidence type="ECO:0000256" key="4">
    <source>
        <dbReference type="ARBA" id="ARBA00022679"/>
    </source>
</evidence>
<evidence type="ECO:0000256" key="5">
    <source>
        <dbReference type="ARBA" id="ARBA00022691"/>
    </source>
</evidence>
<comment type="caution">
    <text evidence="9">The sequence shown here is derived from an EMBL/GenBank/DDBJ whole genome shotgun (WGS) entry which is preliminary data.</text>
</comment>
<dbReference type="GO" id="GO:0005739">
    <property type="term" value="C:mitochondrion"/>
    <property type="evidence" value="ECO:0007669"/>
    <property type="project" value="TreeGrafter"/>
</dbReference>
<evidence type="ECO:0000256" key="3">
    <source>
        <dbReference type="ARBA" id="ARBA00022603"/>
    </source>
</evidence>
<dbReference type="OrthoDB" id="20105at2759"/>
<evidence type="ECO:0000313" key="9">
    <source>
        <dbReference type="EMBL" id="KAJ8037715.1"/>
    </source>
</evidence>
<keyword evidence="3 9" id="KW-0489">Methyltransferase</keyword>
<dbReference type="PIRSF" id="PIRSF005461">
    <property type="entry name" value="23S_rRNA_mtase"/>
    <property type="match status" value="1"/>
</dbReference>
<keyword evidence="10" id="KW-1185">Reference proteome</keyword>